<feature type="region of interest" description="Disordered" evidence="2">
    <location>
        <begin position="1"/>
        <end position="66"/>
    </location>
</feature>
<proteinExistence type="predicted"/>
<evidence type="ECO:0000313" key="3">
    <source>
        <dbReference type="EMBL" id="DAD83773.1"/>
    </source>
</evidence>
<feature type="compositionally biased region" description="Basic and acidic residues" evidence="2">
    <location>
        <begin position="241"/>
        <end position="252"/>
    </location>
</feature>
<feature type="coiled-coil region" evidence="1">
    <location>
        <begin position="156"/>
        <end position="183"/>
    </location>
</feature>
<evidence type="ECO:0000256" key="1">
    <source>
        <dbReference type="SAM" id="Coils"/>
    </source>
</evidence>
<reference evidence="3" key="1">
    <citation type="journal article" date="2021" name="Proc. Natl. Acad. Sci. U.S.A.">
        <title>A Catalog of Tens of Thousands of Viruses from Human Metagenomes Reveals Hidden Associations with Chronic Diseases.</title>
        <authorList>
            <person name="Tisza M.J."/>
            <person name="Buck C.B."/>
        </authorList>
    </citation>
    <scope>NUCLEOTIDE SEQUENCE</scope>
    <source>
        <strain evidence="3">CtI7W9</strain>
    </source>
</reference>
<name>A0A8S5MN24_9CAUD</name>
<organism evidence="3">
    <name type="scientific">Myoviridae sp. ctI7W9</name>
    <dbReference type="NCBI Taxonomy" id="2826636"/>
    <lineage>
        <taxon>Viruses</taxon>
        <taxon>Duplodnaviria</taxon>
        <taxon>Heunggongvirae</taxon>
        <taxon>Uroviricota</taxon>
        <taxon>Caudoviricetes</taxon>
    </lineage>
</organism>
<feature type="region of interest" description="Disordered" evidence="2">
    <location>
        <begin position="240"/>
        <end position="276"/>
    </location>
</feature>
<sequence length="276" mass="31319">MDNNIFDGSDLFVDEEIAPETPEETTEPETTEPTEPEQPESTEKADQAAEPEADKPSAIRVKYKGEERELSAEDAVVYAQKGMNYDVIYNELQTVKAEAQEIAPFLQEVDYWAKESGMNRSEYLNFLRENRQTQMLQNEMSGIKAQYPDLPDEVVREMAELRCKGKEAENVRLEEQQAQAQKDAELAPWQKFIEVYGITDPEKIPPDVMADVGNGLSPVEAMQKHEINELKKQLEAANTKKQIEEKHEENKKRAMPSAATQAQPEKEDSFLAGMGF</sequence>
<evidence type="ECO:0000256" key="2">
    <source>
        <dbReference type="SAM" id="MobiDB-lite"/>
    </source>
</evidence>
<keyword evidence="1" id="KW-0175">Coiled coil</keyword>
<feature type="compositionally biased region" description="Basic and acidic residues" evidence="2">
    <location>
        <begin position="41"/>
        <end position="66"/>
    </location>
</feature>
<accession>A0A8S5MN24</accession>
<feature type="compositionally biased region" description="Acidic residues" evidence="2">
    <location>
        <begin position="12"/>
        <end position="40"/>
    </location>
</feature>
<protein>
    <submittedName>
        <fullName evidence="3">Uncharacterized protein</fullName>
    </submittedName>
</protein>
<dbReference type="EMBL" id="BK014941">
    <property type="protein sequence ID" value="DAD83773.1"/>
    <property type="molecule type" value="Genomic_DNA"/>
</dbReference>